<dbReference type="GO" id="GO:0008709">
    <property type="term" value="F:cholate 7-alpha-dehydrogenase (NAD+) activity"/>
    <property type="evidence" value="ECO:0007669"/>
    <property type="project" value="TreeGrafter"/>
</dbReference>
<dbReference type="PRINTS" id="PR00080">
    <property type="entry name" value="SDRFAMILY"/>
</dbReference>
<evidence type="ECO:0000313" key="5">
    <source>
        <dbReference type="EMBL" id="RLQ22524.1"/>
    </source>
</evidence>
<dbReference type="PRINTS" id="PR00081">
    <property type="entry name" value="GDHRDH"/>
</dbReference>
<dbReference type="InterPro" id="IPR052178">
    <property type="entry name" value="Sec_Metab_Biosynth_SDR"/>
</dbReference>
<evidence type="ECO:0000259" key="4">
    <source>
        <dbReference type="SMART" id="SM00822"/>
    </source>
</evidence>
<dbReference type="SMART" id="SM00822">
    <property type="entry name" value="PKS_KR"/>
    <property type="match status" value="1"/>
</dbReference>
<comment type="caution">
    <text evidence="5">The sequence shown here is derived from an EMBL/GenBank/DDBJ whole genome shotgun (WGS) entry which is preliminary data.</text>
</comment>
<dbReference type="PANTHER" id="PTHR43618:SF8">
    <property type="entry name" value="7ALPHA-HYDROXYSTEROID DEHYDROGENASE"/>
    <property type="match status" value="1"/>
</dbReference>
<keyword evidence="2" id="KW-0521">NADP</keyword>
<proteinExistence type="inferred from homology"/>
<dbReference type="GO" id="GO:0005829">
    <property type="term" value="C:cytosol"/>
    <property type="evidence" value="ECO:0007669"/>
    <property type="project" value="TreeGrafter"/>
</dbReference>
<gene>
    <name evidence="5" type="ORF">DWB85_07740</name>
</gene>
<evidence type="ECO:0000313" key="6">
    <source>
        <dbReference type="Proteomes" id="UP000265509"/>
    </source>
</evidence>
<dbReference type="FunFam" id="3.40.50.720:FF:000084">
    <property type="entry name" value="Short-chain dehydrogenase reductase"/>
    <property type="match status" value="1"/>
</dbReference>
<dbReference type="RefSeq" id="WP_117953665.1">
    <property type="nucleotide sequence ID" value="NZ_QRAN01000006.1"/>
</dbReference>
<dbReference type="EMBL" id="QRAN01000006">
    <property type="protein sequence ID" value="RLQ22524.1"/>
    <property type="molecule type" value="Genomic_DNA"/>
</dbReference>
<dbReference type="Gene3D" id="3.40.50.720">
    <property type="entry name" value="NAD(P)-binding Rossmann-like Domain"/>
    <property type="match status" value="1"/>
</dbReference>
<dbReference type="AlphaFoldDB" id="A0A3L7DZ34"/>
<dbReference type="InterPro" id="IPR002347">
    <property type="entry name" value="SDR_fam"/>
</dbReference>
<protein>
    <submittedName>
        <fullName evidence="5">SDR family oxidoreductase</fullName>
    </submittedName>
</protein>
<evidence type="ECO:0000256" key="3">
    <source>
        <dbReference type="ARBA" id="ARBA00023002"/>
    </source>
</evidence>
<dbReference type="PANTHER" id="PTHR43618">
    <property type="entry name" value="7-ALPHA-HYDROXYSTEROID DEHYDROGENASE"/>
    <property type="match status" value="1"/>
</dbReference>
<dbReference type="Proteomes" id="UP000265509">
    <property type="component" value="Unassembled WGS sequence"/>
</dbReference>
<accession>A0A3L7DZ34</accession>
<sequence>MSDYLDSLFSLAGKTALVTGGAKGIGRMISEGLLQAGARVYISSRSAEDCTAAAEDMSALGECRAFPHDLSGLDGIQALVAEVQQAGHGLDILVNNSGATWGAPLDEFPESGWDKVMDLNVKSPFFLLQKLLPLLKAAASSEDPARVVNISSVASMMTQTQGAYSYMASKAAISHLNKGLARDLAKDNITVNAIAPGFFPSKMTRHMSTDEGMKMLCSLTPLGRIGKPTDISGMVIYLCSQAGTFVTGSVLPLSGGLELVG</sequence>
<dbReference type="InterPro" id="IPR036291">
    <property type="entry name" value="NAD(P)-bd_dom_sf"/>
</dbReference>
<evidence type="ECO:0000256" key="2">
    <source>
        <dbReference type="ARBA" id="ARBA00022857"/>
    </source>
</evidence>
<name>A0A3L7DZ34_9GAMM</name>
<feature type="domain" description="Ketoreductase" evidence="4">
    <location>
        <begin position="14"/>
        <end position="192"/>
    </location>
</feature>
<reference evidence="5 6" key="1">
    <citation type="submission" date="2018-07" db="EMBL/GenBank/DDBJ databases">
        <title>Halioglobus sp. genome submission.</title>
        <authorList>
            <person name="Ye M.-Q."/>
            <person name="Du Z.-J."/>
        </authorList>
    </citation>
    <scope>NUCLEOTIDE SEQUENCE [LARGE SCALE GENOMIC DNA]</scope>
    <source>
        <strain evidence="5 6">U0301</strain>
    </source>
</reference>
<dbReference type="InterPro" id="IPR057326">
    <property type="entry name" value="KR_dom"/>
</dbReference>
<dbReference type="OrthoDB" id="286404at2"/>
<keyword evidence="6" id="KW-1185">Reference proteome</keyword>
<dbReference type="Pfam" id="PF13561">
    <property type="entry name" value="adh_short_C2"/>
    <property type="match status" value="1"/>
</dbReference>
<keyword evidence="3" id="KW-0560">Oxidoreductase</keyword>
<organism evidence="5 6">
    <name type="scientific">Seongchinamella sediminis</name>
    <dbReference type="NCBI Taxonomy" id="2283635"/>
    <lineage>
        <taxon>Bacteria</taxon>
        <taxon>Pseudomonadati</taxon>
        <taxon>Pseudomonadota</taxon>
        <taxon>Gammaproteobacteria</taxon>
        <taxon>Cellvibrionales</taxon>
        <taxon>Halieaceae</taxon>
        <taxon>Seongchinamella</taxon>
    </lineage>
</organism>
<dbReference type="SUPFAM" id="SSF51735">
    <property type="entry name" value="NAD(P)-binding Rossmann-fold domains"/>
    <property type="match status" value="1"/>
</dbReference>
<evidence type="ECO:0000256" key="1">
    <source>
        <dbReference type="ARBA" id="ARBA00006484"/>
    </source>
</evidence>
<comment type="similarity">
    <text evidence="1">Belongs to the short-chain dehydrogenases/reductases (SDR) family.</text>
</comment>